<feature type="compositionally biased region" description="Polar residues" evidence="1">
    <location>
        <begin position="182"/>
        <end position="193"/>
    </location>
</feature>
<dbReference type="AlphaFoldDB" id="A0A9X0QCY4"/>
<organism evidence="3 4">
    <name type="scientific">Tunturiibacter gelidiferens</name>
    <dbReference type="NCBI Taxonomy" id="3069689"/>
    <lineage>
        <taxon>Bacteria</taxon>
        <taxon>Pseudomonadati</taxon>
        <taxon>Acidobacteriota</taxon>
        <taxon>Terriglobia</taxon>
        <taxon>Terriglobales</taxon>
        <taxon>Acidobacteriaceae</taxon>
        <taxon>Tunturiibacter</taxon>
    </lineage>
</organism>
<evidence type="ECO:0000256" key="1">
    <source>
        <dbReference type="SAM" id="MobiDB-lite"/>
    </source>
</evidence>
<comment type="caution">
    <text evidence="3">The sequence shown here is derived from an EMBL/GenBank/DDBJ whole genome shotgun (WGS) entry which is preliminary data.</text>
</comment>
<feature type="compositionally biased region" description="Low complexity" evidence="1">
    <location>
        <begin position="211"/>
        <end position="227"/>
    </location>
</feature>
<protein>
    <recommendedName>
        <fullName evidence="5">Secretin/TonB short N-terminal domain-containing protein</fullName>
    </recommendedName>
</protein>
<feature type="region of interest" description="Disordered" evidence="1">
    <location>
        <begin position="38"/>
        <end position="73"/>
    </location>
</feature>
<feature type="region of interest" description="Disordered" evidence="1">
    <location>
        <begin position="160"/>
        <end position="250"/>
    </location>
</feature>
<evidence type="ECO:0000313" key="4">
    <source>
        <dbReference type="Proteomes" id="UP000535182"/>
    </source>
</evidence>
<evidence type="ECO:0000256" key="2">
    <source>
        <dbReference type="SAM" id="SignalP"/>
    </source>
</evidence>
<evidence type="ECO:0000313" key="3">
    <source>
        <dbReference type="EMBL" id="MBB5328047.1"/>
    </source>
</evidence>
<name>A0A9X0QCY4_9BACT</name>
<evidence type="ECO:0008006" key="5">
    <source>
        <dbReference type="Google" id="ProtNLM"/>
    </source>
</evidence>
<sequence>MTFLRRSASYNYMQSIGQIRFILYSSFASAALLSAQSAPTTQPKPSAPVQAASTLPPTPPTIEPTIPLTPSQQQPKRAQVTLANGSLSVSADNSSLNQILRQISHDTGIKITGGVTDERVFGRYGPAAPGQILAELLDGTGSNMILVKHDGDAVQELILTPRQGGPTPPNPNAADEDKADSQDSQSAPEQSQPVGEGTIDRNRTAPPIVPAAPSTSSPSDASQPDSPNGVKTPQQIYEQLQHLRQQTPPQ</sequence>
<feature type="signal peptide" evidence="2">
    <location>
        <begin position="1"/>
        <end position="30"/>
    </location>
</feature>
<keyword evidence="2" id="KW-0732">Signal</keyword>
<proteinExistence type="predicted"/>
<keyword evidence="4" id="KW-1185">Reference proteome</keyword>
<accession>A0A9X0QCY4</accession>
<feature type="chain" id="PRO_5040832913" description="Secretin/TonB short N-terminal domain-containing protein" evidence="2">
    <location>
        <begin position="31"/>
        <end position="250"/>
    </location>
</feature>
<reference evidence="3 4" key="1">
    <citation type="submission" date="2020-08" db="EMBL/GenBank/DDBJ databases">
        <title>Genomic Encyclopedia of Type Strains, Phase IV (KMG-V): Genome sequencing to study the core and pangenomes of soil and plant-associated prokaryotes.</title>
        <authorList>
            <person name="Whitman W."/>
        </authorList>
    </citation>
    <scope>NUCLEOTIDE SEQUENCE [LARGE SCALE GENOMIC DNA]</scope>
    <source>
        <strain evidence="3 4">X5P2</strain>
    </source>
</reference>
<dbReference type="RefSeq" id="WP_183975190.1">
    <property type="nucleotide sequence ID" value="NZ_JACHEB010000003.1"/>
</dbReference>
<dbReference type="Proteomes" id="UP000535182">
    <property type="component" value="Unassembled WGS sequence"/>
</dbReference>
<feature type="compositionally biased region" description="Polar residues" evidence="1">
    <location>
        <begin position="229"/>
        <end position="250"/>
    </location>
</feature>
<dbReference type="EMBL" id="JACHEB010000003">
    <property type="protein sequence ID" value="MBB5328047.1"/>
    <property type="molecule type" value="Genomic_DNA"/>
</dbReference>
<gene>
    <name evidence="3" type="ORF">HDF14_001653</name>
</gene>